<proteinExistence type="predicted"/>
<feature type="compositionally biased region" description="Low complexity" evidence="1">
    <location>
        <begin position="240"/>
        <end position="292"/>
    </location>
</feature>
<name>A0A0D0VLU3_CRYGA</name>
<feature type="region of interest" description="Disordered" evidence="1">
    <location>
        <begin position="173"/>
        <end position="317"/>
    </location>
</feature>
<feature type="compositionally biased region" description="Polar residues" evidence="1">
    <location>
        <begin position="198"/>
        <end position="227"/>
    </location>
</feature>
<gene>
    <name evidence="2" type="ORF">I312_02160</name>
</gene>
<dbReference type="HOGENOM" id="CLU_467693_0_0_1"/>
<feature type="region of interest" description="Disordered" evidence="1">
    <location>
        <begin position="373"/>
        <end position="409"/>
    </location>
</feature>
<dbReference type="EMBL" id="KN847977">
    <property type="protein sequence ID" value="KIR48316.1"/>
    <property type="molecule type" value="Genomic_DNA"/>
</dbReference>
<feature type="compositionally biased region" description="Polar residues" evidence="1">
    <location>
        <begin position="15"/>
        <end position="32"/>
    </location>
</feature>
<protein>
    <submittedName>
        <fullName evidence="2">Uncharacterized protein</fullName>
    </submittedName>
</protein>
<feature type="compositionally biased region" description="Basic and acidic residues" evidence="1">
    <location>
        <begin position="390"/>
        <end position="409"/>
    </location>
</feature>
<evidence type="ECO:0000313" key="2">
    <source>
        <dbReference type="EMBL" id="KIR48316.1"/>
    </source>
</evidence>
<feature type="compositionally biased region" description="Polar residues" evidence="1">
    <location>
        <begin position="80"/>
        <end position="91"/>
    </location>
</feature>
<evidence type="ECO:0000256" key="1">
    <source>
        <dbReference type="SAM" id="MobiDB-lite"/>
    </source>
</evidence>
<dbReference type="OrthoDB" id="2575478at2759"/>
<organism evidence="2">
    <name type="scientific">Cryptococcus bacillisporus CA1280</name>
    <dbReference type="NCBI Taxonomy" id="1296109"/>
    <lineage>
        <taxon>Eukaryota</taxon>
        <taxon>Fungi</taxon>
        <taxon>Dikarya</taxon>
        <taxon>Basidiomycota</taxon>
        <taxon>Agaricomycotina</taxon>
        <taxon>Tremellomycetes</taxon>
        <taxon>Tremellales</taxon>
        <taxon>Cryptococcaceae</taxon>
        <taxon>Cryptococcus</taxon>
        <taxon>Cryptococcus gattii species complex</taxon>
    </lineage>
</organism>
<feature type="compositionally biased region" description="Polar residues" evidence="1">
    <location>
        <begin position="50"/>
        <end position="64"/>
    </location>
</feature>
<feature type="region of interest" description="Disordered" evidence="1">
    <location>
        <begin position="1"/>
        <end position="105"/>
    </location>
</feature>
<reference evidence="2" key="1">
    <citation type="submission" date="2015-01" db="EMBL/GenBank/DDBJ databases">
        <title>The Genome Sequence of Cryptococcus gattii CA1280.</title>
        <authorList>
            <consortium name="The Broad Institute Genomics Platform"/>
            <person name="Cuomo C."/>
            <person name="Litvintseva A."/>
            <person name="Chen Y."/>
            <person name="Heitman J."/>
            <person name="Sun S."/>
            <person name="Springer D."/>
            <person name="Dromer F."/>
            <person name="Young S."/>
            <person name="Zeng Q."/>
            <person name="Gargeya S."/>
            <person name="Abouelleil A."/>
            <person name="Alvarado L."/>
            <person name="Chapman S.B."/>
            <person name="Gainer-Dewar J."/>
            <person name="Goldberg J."/>
            <person name="Griggs A."/>
            <person name="Gujja S."/>
            <person name="Hansen M."/>
            <person name="Howarth C."/>
            <person name="Imamovic A."/>
            <person name="Larimer J."/>
            <person name="Murphy C."/>
            <person name="Naylor J."/>
            <person name="Pearson M."/>
            <person name="Priest M."/>
            <person name="Roberts A."/>
            <person name="Saif S."/>
            <person name="Shea T."/>
            <person name="Sykes S."/>
            <person name="Wortman J."/>
            <person name="Nusbaum C."/>
            <person name="Birren B."/>
        </authorList>
    </citation>
    <scope>NUCLEOTIDE SEQUENCE [LARGE SCALE GENOMIC DNA]</scope>
    <source>
        <strain evidence="2">CA1280</strain>
    </source>
</reference>
<sequence>MSGLPTRSNRHSLPPLSSTILTPVTSRGQNTTGSGGRLRDSGAGSIKSPLPTSLSLGNLRSTRGMSEGGPRNIGPAVAASITNVGGTPTTATKEDKKDKKKRKKGMKGWAWVVEDENGNVIDLPSDEEVIAQNAANNEQTVKPPVLREEETNSNSAPDTVGMIIGEDGKHVKADIHSPSSQASTTAREDGLLGKRAYKSSSPTGTCTPQNLTESSSPKSIAYFTTISGEEPRRKIRRKSSPPTMTVTSAPAAAPAASNATPVIMTIPIPSTATPTPLPTASKTVQPRRTQPSRQPPPPTRARAAVAQRDSASRAGSAHIVNDDAPLAIPPTRTGTGQGFSSLNKESAVKEELALRKEALFIIDQAEKMRAISHERGKRSGMTKRGGKRNGKVDDVGHAHDKESMGDGKSFTMDHDYSDDDNWDNFEGSSEGRQGRPALDSRMSLTSQTAKVPPALPPPRPFEVEFEEIQEYYRKRAEESRTFRSCGRPFSERQSPVVSIATNGKDAMPRDETERGYYQGLSGLTEEMESNASGFVHNVRANVTALATHYFPQRQAKRDAFLERIGRGLQKLGQELTGNGDALALP</sequence>
<feature type="region of interest" description="Disordered" evidence="1">
    <location>
        <begin position="135"/>
        <end position="160"/>
    </location>
</feature>
<dbReference type="AlphaFoldDB" id="A0A0D0VLU3"/>
<accession>A0A0D0VLU3</accession>
<feature type="compositionally biased region" description="Basic residues" evidence="1">
    <location>
        <begin position="375"/>
        <end position="389"/>
    </location>
</feature>
<feature type="region of interest" description="Disordered" evidence="1">
    <location>
        <begin position="421"/>
        <end position="458"/>
    </location>
</feature>